<reference evidence="6" key="1">
    <citation type="submission" date="2016-10" db="EMBL/GenBank/DDBJ databases">
        <authorList>
            <person name="Varghese N."/>
            <person name="Submissions S."/>
        </authorList>
    </citation>
    <scope>NUCLEOTIDE SEQUENCE [LARGE SCALE GENOMIC DNA]</scope>
    <source>
        <strain evidence="6">DSM 22376</strain>
    </source>
</reference>
<dbReference type="AlphaFoldDB" id="A0A1H4B5Q6"/>
<keyword evidence="1" id="KW-0732">Signal</keyword>
<proteinExistence type="predicted"/>
<feature type="chain" id="PRO_5011748190" description="Zinc-dependent metalloprotease" evidence="1">
    <location>
        <begin position="23"/>
        <end position="829"/>
    </location>
</feature>
<dbReference type="Pfam" id="PF17162">
    <property type="entry name" value="DUF5118"/>
    <property type="match status" value="1"/>
</dbReference>
<evidence type="ECO:0000313" key="5">
    <source>
        <dbReference type="EMBL" id="SEA43396.1"/>
    </source>
</evidence>
<dbReference type="InterPro" id="IPR024079">
    <property type="entry name" value="MetalloPept_cat_dom_sf"/>
</dbReference>
<evidence type="ECO:0000259" key="3">
    <source>
        <dbReference type="Pfam" id="PF17148"/>
    </source>
</evidence>
<dbReference type="OrthoDB" id="9776599at2"/>
<dbReference type="InterPro" id="IPR034032">
    <property type="entry name" value="Zn_MMP-like_bac"/>
</dbReference>
<name>A0A1H4B5Q6_9FLAO</name>
<dbReference type="InterPro" id="IPR033413">
    <property type="entry name" value="DUF5117"/>
</dbReference>
<organism evidence="5 6">
    <name type="scientific">Flavobacterium gillisiae</name>
    <dbReference type="NCBI Taxonomy" id="150146"/>
    <lineage>
        <taxon>Bacteria</taxon>
        <taxon>Pseudomonadati</taxon>
        <taxon>Bacteroidota</taxon>
        <taxon>Flavobacteriia</taxon>
        <taxon>Flavobacteriales</taxon>
        <taxon>Flavobacteriaceae</taxon>
        <taxon>Flavobacterium</taxon>
    </lineage>
</organism>
<feature type="signal peptide" evidence="1">
    <location>
        <begin position="1"/>
        <end position="22"/>
    </location>
</feature>
<sequence>MKKIFILTTLAAFIFAPSLTFAQKQWHKDEKKNKKTEVAPAVTPPEKKPEATIKPYDKVITKGAISDDGLFTVHKVDKKYYFEIPNKLLNKDMLLVSRLSKLPSNLGGGYVNAGSETNEQLVVWQRFQDKILIKLKSYTAVANDSLPISISVKNNNYEPTLYAFDIAAFSKDSANTVIDVSKFYGSDVKAISGLSANMREAYKVKGMDDSRSFITAMKSFPMNIEVIQDFTYNAGKPPVLEDTETISIQMNQSMILLPEKMMQPRLADPRVGWFTMSQYDYGSEELKSDSKTYIRRWRLEPKDPVAYANGELVEPIKPIVYYIDPATPEKLRKYIKQGIEEWRKPFETAGFKNAIIAKDPPTKEEDPDFSPEDMRYSVIRYVASTTRNAVGPSVSDPRTGEIIGSDVIWYHNHLRSYRNRYLLETGAANPSARTLNTSEEEMGEMMRFVIAHEVGHALGFPHNMGASCAYDTESYRDAAFTQKNGIAASLMDYARFNYIAQPGDKGVRFIRQMGPYDHYAVNWGYRVIPNSVSPEAEVPTLDKWILEKAGDPMYKFGKQSSSFDPTSQTEDIGNSSMKASSYGLKNLKYVAEHLSEWTSDVTNSYEDLDELYKEMLDVWSRYVGHVVTNVGGVNEDTKKPNQKGVIYTVVPKVQQQEAMQWLQTNAFSSPTWLVNVKTLRNTDYSGYTERFRNLQARHLNNLLSFDRIGRLMDAEILGTDNYTALDLLRDMRKGIWKEANTATTVSIYRRNLQRAYIERMEYLMKEEIKPSRSGDYYNVSQSDVRALVRGELATLKSALGTAKNSAVNTETKYHYADCIERIALILDPK</sequence>
<keyword evidence="6" id="KW-1185">Reference proteome</keyword>
<gene>
    <name evidence="5" type="ORF">SAMN05443667_104196</name>
</gene>
<evidence type="ECO:0000313" key="6">
    <source>
        <dbReference type="Proteomes" id="UP000198951"/>
    </source>
</evidence>
<dbReference type="Gene3D" id="3.40.390.10">
    <property type="entry name" value="Collagenase (Catalytic Domain)"/>
    <property type="match status" value="1"/>
</dbReference>
<feature type="domain" description="DUF5117" evidence="3">
    <location>
        <begin position="114"/>
        <end position="302"/>
    </location>
</feature>
<dbReference type="CDD" id="cd04276">
    <property type="entry name" value="ZnMc_MMP_like_2"/>
    <property type="match status" value="1"/>
</dbReference>
<evidence type="ECO:0000256" key="1">
    <source>
        <dbReference type="SAM" id="SignalP"/>
    </source>
</evidence>
<dbReference type="SUPFAM" id="SSF55486">
    <property type="entry name" value="Metalloproteases ('zincins'), catalytic domain"/>
    <property type="match status" value="1"/>
</dbReference>
<evidence type="ECO:0008006" key="7">
    <source>
        <dbReference type="Google" id="ProtNLM"/>
    </source>
</evidence>
<dbReference type="RefSeq" id="WP_091087339.1">
    <property type="nucleotide sequence ID" value="NZ_FNRD01000004.1"/>
</dbReference>
<dbReference type="InterPro" id="IPR032534">
    <property type="entry name" value="EcxA_zinc-bd"/>
</dbReference>
<evidence type="ECO:0000259" key="4">
    <source>
        <dbReference type="Pfam" id="PF17162"/>
    </source>
</evidence>
<dbReference type="STRING" id="150146.SAMN05443667_104196"/>
<dbReference type="Pfam" id="PF17148">
    <property type="entry name" value="DUF5117"/>
    <property type="match status" value="1"/>
</dbReference>
<dbReference type="Proteomes" id="UP000198951">
    <property type="component" value="Unassembled WGS sequence"/>
</dbReference>
<evidence type="ECO:0000259" key="2">
    <source>
        <dbReference type="Pfam" id="PF16313"/>
    </source>
</evidence>
<dbReference type="GO" id="GO:0008237">
    <property type="term" value="F:metallopeptidase activity"/>
    <property type="evidence" value="ECO:0007669"/>
    <property type="project" value="InterPro"/>
</dbReference>
<dbReference type="InterPro" id="IPR033428">
    <property type="entry name" value="DUF5118"/>
</dbReference>
<dbReference type="EMBL" id="FNRD01000004">
    <property type="protein sequence ID" value="SEA43396.1"/>
    <property type="molecule type" value="Genomic_DNA"/>
</dbReference>
<dbReference type="Pfam" id="PF16313">
    <property type="entry name" value="DUF4953"/>
    <property type="match status" value="1"/>
</dbReference>
<dbReference type="PANTHER" id="PTHR38478:SF1">
    <property type="entry name" value="ZINC DEPENDENT METALLOPROTEASE DOMAIN LIPOPROTEIN"/>
    <property type="match status" value="1"/>
</dbReference>
<feature type="domain" description="DUF5118" evidence="4">
    <location>
        <begin position="53"/>
        <end position="101"/>
    </location>
</feature>
<dbReference type="PANTHER" id="PTHR38478">
    <property type="entry name" value="PEPTIDASE M1A AND M12B"/>
    <property type="match status" value="1"/>
</dbReference>
<protein>
    <recommendedName>
        <fullName evidence="7">Zinc-dependent metalloprotease</fullName>
    </recommendedName>
</protein>
<feature type="domain" description="EcxA zinc-binding" evidence="2">
    <location>
        <begin position="436"/>
        <end position="740"/>
    </location>
</feature>
<accession>A0A1H4B5Q6</accession>